<evidence type="ECO:0000313" key="10">
    <source>
        <dbReference type="Proteomes" id="UP000177279"/>
    </source>
</evidence>
<feature type="region of interest" description="Disordered" evidence="6">
    <location>
        <begin position="28"/>
        <end position="54"/>
    </location>
</feature>
<dbReference type="GO" id="GO:0015934">
    <property type="term" value="C:large ribosomal subunit"/>
    <property type="evidence" value="ECO:0007669"/>
    <property type="project" value="InterPro"/>
</dbReference>
<dbReference type="Pfam" id="PF03947">
    <property type="entry name" value="Ribosomal_L2_C"/>
    <property type="match status" value="1"/>
</dbReference>
<feature type="compositionally biased region" description="Basic residues" evidence="6">
    <location>
        <begin position="257"/>
        <end position="279"/>
    </location>
</feature>
<dbReference type="AlphaFoldDB" id="A0A1G2TGJ0"/>
<dbReference type="InterPro" id="IPR022671">
    <property type="entry name" value="Ribosomal_uL2_CS"/>
</dbReference>
<dbReference type="GO" id="GO:0016740">
    <property type="term" value="F:transferase activity"/>
    <property type="evidence" value="ECO:0007669"/>
    <property type="project" value="InterPro"/>
</dbReference>
<keyword evidence="3 5" id="KW-0687">Ribonucleoprotein</keyword>
<evidence type="ECO:0000256" key="1">
    <source>
        <dbReference type="ARBA" id="ARBA00005636"/>
    </source>
</evidence>
<dbReference type="GO" id="GO:0006412">
    <property type="term" value="P:translation"/>
    <property type="evidence" value="ECO:0007669"/>
    <property type="project" value="UniProtKB-UniRule"/>
</dbReference>
<dbReference type="SMART" id="SM01383">
    <property type="entry name" value="Ribosomal_L2"/>
    <property type="match status" value="1"/>
</dbReference>
<dbReference type="GO" id="GO:0019843">
    <property type="term" value="F:rRNA binding"/>
    <property type="evidence" value="ECO:0007669"/>
    <property type="project" value="UniProtKB-UniRule"/>
</dbReference>
<dbReference type="FunFam" id="2.30.30.30:FF:000001">
    <property type="entry name" value="50S ribosomal protein L2"/>
    <property type="match status" value="1"/>
</dbReference>
<evidence type="ECO:0000313" key="9">
    <source>
        <dbReference type="EMBL" id="OHA96407.1"/>
    </source>
</evidence>
<dbReference type="Proteomes" id="UP000177279">
    <property type="component" value="Unassembled WGS sequence"/>
</dbReference>
<dbReference type="HAMAP" id="MF_01320_B">
    <property type="entry name" value="Ribosomal_uL2_B"/>
    <property type="match status" value="1"/>
</dbReference>
<dbReference type="InterPro" id="IPR002171">
    <property type="entry name" value="Ribosomal_uL2"/>
</dbReference>
<evidence type="ECO:0000256" key="2">
    <source>
        <dbReference type="ARBA" id="ARBA00022980"/>
    </source>
</evidence>
<feature type="domain" description="Large ribosomal subunit protein uL2 C-terminal" evidence="7">
    <location>
        <begin position="123"/>
        <end position="252"/>
    </location>
</feature>
<comment type="caution">
    <text evidence="9">The sequence shown here is derived from an EMBL/GenBank/DDBJ whole genome shotgun (WGS) entry which is preliminary data.</text>
</comment>
<evidence type="ECO:0000259" key="8">
    <source>
        <dbReference type="SMART" id="SM01383"/>
    </source>
</evidence>
<comment type="similarity">
    <text evidence="1 5">Belongs to the universal ribosomal protein uL2 family.</text>
</comment>
<evidence type="ECO:0000256" key="5">
    <source>
        <dbReference type="HAMAP-Rule" id="MF_01320"/>
    </source>
</evidence>
<dbReference type="InterPro" id="IPR008991">
    <property type="entry name" value="Translation_prot_SH3-like_sf"/>
</dbReference>
<dbReference type="InterPro" id="IPR012340">
    <property type="entry name" value="NA-bd_OB-fold"/>
</dbReference>
<comment type="function">
    <text evidence="5">One of the primary rRNA binding proteins. Required for association of the 30S and 50S subunits to form the 70S ribosome, for tRNA binding and peptide bond formation. It has been suggested to have peptidyltransferase activity; this is somewhat controversial. Makes several contacts with the 16S rRNA in the 70S ribosome.</text>
</comment>
<dbReference type="InterPro" id="IPR022666">
    <property type="entry name" value="Ribosomal_uL2_RNA-bd_dom"/>
</dbReference>
<comment type="subunit">
    <text evidence="5">Part of the 50S ribosomal subunit. Forms a bridge to the 30S subunit in the 70S ribosome.</text>
</comment>
<proteinExistence type="inferred from homology"/>
<reference evidence="9 10" key="1">
    <citation type="journal article" date="2016" name="Nat. Commun.">
        <title>Thousands of microbial genomes shed light on interconnected biogeochemical processes in an aquifer system.</title>
        <authorList>
            <person name="Anantharaman K."/>
            <person name="Brown C.T."/>
            <person name="Hug L.A."/>
            <person name="Sharon I."/>
            <person name="Castelle C.J."/>
            <person name="Probst A.J."/>
            <person name="Thomas B.C."/>
            <person name="Singh A."/>
            <person name="Wilkins M.J."/>
            <person name="Karaoz U."/>
            <person name="Brodie E.L."/>
            <person name="Williams K.H."/>
            <person name="Hubbard S.S."/>
            <person name="Banfield J.F."/>
        </authorList>
    </citation>
    <scope>NUCLEOTIDE SEQUENCE [LARGE SCALE GENOMIC DNA]</scope>
</reference>
<evidence type="ECO:0000256" key="3">
    <source>
        <dbReference type="ARBA" id="ARBA00023274"/>
    </source>
</evidence>
<feature type="domain" description="Large ribosomal subunit protein uL2 RNA-binding" evidence="8">
    <location>
        <begin position="41"/>
        <end position="118"/>
    </location>
</feature>
<accession>A0A1G2TGJ0</accession>
<evidence type="ECO:0000256" key="6">
    <source>
        <dbReference type="SAM" id="MobiDB-lite"/>
    </source>
</evidence>
<dbReference type="NCBIfam" id="TIGR01171">
    <property type="entry name" value="rplB_bact"/>
    <property type="match status" value="1"/>
</dbReference>
<dbReference type="PROSITE" id="PS00467">
    <property type="entry name" value="RIBOSOMAL_L2"/>
    <property type="match status" value="1"/>
</dbReference>
<dbReference type="SUPFAM" id="SSF50104">
    <property type="entry name" value="Translation proteins SH3-like domain"/>
    <property type="match status" value="1"/>
</dbReference>
<gene>
    <name evidence="5" type="primary">rplB</name>
    <name evidence="9" type="ORF">A3D49_00760</name>
</gene>
<dbReference type="FunFam" id="4.10.950.10:FF:000001">
    <property type="entry name" value="50S ribosomal protein L2"/>
    <property type="match status" value="1"/>
</dbReference>
<dbReference type="Pfam" id="PF00181">
    <property type="entry name" value="Ribosomal_L2_N"/>
    <property type="match status" value="1"/>
</dbReference>
<dbReference type="Gene3D" id="4.10.950.10">
    <property type="entry name" value="Ribosomal protein L2, domain 3"/>
    <property type="match status" value="1"/>
</dbReference>
<dbReference type="InterPro" id="IPR022669">
    <property type="entry name" value="Ribosomal_uL2_C"/>
</dbReference>
<evidence type="ECO:0000259" key="7">
    <source>
        <dbReference type="SMART" id="SM01382"/>
    </source>
</evidence>
<keyword evidence="5" id="KW-0699">rRNA-binding</keyword>
<dbReference type="InterPro" id="IPR014726">
    <property type="entry name" value="Ribosomal_uL2_dom3"/>
</dbReference>
<protein>
    <recommendedName>
        <fullName evidence="4 5">Large ribosomal subunit protein uL2</fullName>
    </recommendedName>
</protein>
<dbReference type="PIRSF" id="PIRSF002158">
    <property type="entry name" value="Ribosomal_L2"/>
    <property type="match status" value="1"/>
</dbReference>
<dbReference type="EMBL" id="MHVS01000005">
    <property type="protein sequence ID" value="OHA96407.1"/>
    <property type="molecule type" value="Genomic_DNA"/>
</dbReference>
<dbReference type="InterPro" id="IPR005880">
    <property type="entry name" value="Ribosomal_uL2_bac/org-type"/>
</dbReference>
<dbReference type="PANTHER" id="PTHR13691">
    <property type="entry name" value="RIBOSOMAL PROTEIN L2"/>
    <property type="match status" value="1"/>
</dbReference>
<organism evidence="9 10">
    <name type="scientific">Candidatus Zambryskibacteria bacterium RIFCSPHIGHO2_02_FULL_43_37</name>
    <dbReference type="NCBI Taxonomy" id="1802749"/>
    <lineage>
        <taxon>Bacteria</taxon>
        <taxon>Candidatus Zambryskiibacteriota</taxon>
    </lineage>
</organism>
<dbReference type="Gene3D" id="2.40.50.140">
    <property type="entry name" value="Nucleic acid-binding proteins"/>
    <property type="match status" value="1"/>
</dbReference>
<feature type="compositionally biased region" description="Basic and acidic residues" evidence="6">
    <location>
        <begin position="228"/>
        <end position="238"/>
    </location>
</feature>
<dbReference type="SUPFAM" id="SSF50249">
    <property type="entry name" value="Nucleic acid-binding proteins"/>
    <property type="match status" value="1"/>
</dbReference>
<dbReference type="InterPro" id="IPR014722">
    <property type="entry name" value="Rib_uL2_dom2"/>
</dbReference>
<feature type="region of interest" description="Disordered" evidence="6">
    <location>
        <begin position="220"/>
        <end position="279"/>
    </location>
</feature>
<evidence type="ECO:0000256" key="4">
    <source>
        <dbReference type="ARBA" id="ARBA00035242"/>
    </source>
</evidence>
<dbReference type="SMART" id="SM01382">
    <property type="entry name" value="Ribosomal_L2_C"/>
    <property type="match status" value="1"/>
</dbReference>
<keyword evidence="5" id="KW-0694">RNA-binding</keyword>
<dbReference type="GO" id="GO:0003735">
    <property type="term" value="F:structural constituent of ribosome"/>
    <property type="evidence" value="ECO:0007669"/>
    <property type="project" value="InterPro"/>
</dbReference>
<dbReference type="Gene3D" id="2.30.30.30">
    <property type="match status" value="1"/>
</dbReference>
<keyword evidence="2 5" id="KW-0689">Ribosomal protein</keyword>
<sequence length="279" mass="31124">MKHYKPTTKSRRNMSGINYRQFVTTNEPEKSLTKGFSRGNGRNNTGRVTTRHKGGGHKRLFRAIDFLFDKRDVPFVVKTVEYDPNRSGFIGLAQYKDGEKRYVLLHNTAQVGDENVVSDKAPMIPGNRMPLGNMLVGTFVYNIELKQGGGAKLARSGGDYAEILAKDGGYVDIKLPSTEVRKVPVNAWATIGEVSNNENRLVKIGKAGRNRWLGIRPTVRGTAMNPVDHPHGGGEGRQGRGRRRAISIYGKPTGKGQKSRRSKKYSNKFIVNRRRVGKK</sequence>
<name>A0A1G2TGJ0_9BACT</name>
<dbReference type="PANTHER" id="PTHR13691:SF5">
    <property type="entry name" value="LARGE RIBOSOMAL SUBUNIT PROTEIN UL2M"/>
    <property type="match status" value="1"/>
</dbReference>